<dbReference type="PANTHER" id="PTHR47843">
    <property type="entry name" value="BTB DOMAIN-CONTAINING PROTEIN-RELATED"/>
    <property type="match status" value="1"/>
</dbReference>
<evidence type="ECO:0000313" key="2">
    <source>
        <dbReference type="EMBL" id="USW52049.1"/>
    </source>
</evidence>
<evidence type="ECO:0000313" key="3">
    <source>
        <dbReference type="Proteomes" id="UP001056384"/>
    </source>
</evidence>
<dbReference type="InterPro" id="IPR011333">
    <property type="entry name" value="SKP1/BTB/POZ_sf"/>
</dbReference>
<dbReference type="Gene3D" id="3.30.710.10">
    <property type="entry name" value="Potassium Channel Kv1.1, Chain A"/>
    <property type="match status" value="1"/>
</dbReference>
<reference evidence="2" key="1">
    <citation type="submission" date="2022-06" db="EMBL/GenBank/DDBJ databases">
        <title>Complete genome sequences of two strains of the flax pathogen Septoria linicola.</title>
        <authorList>
            <person name="Lapalu N."/>
            <person name="Simon A."/>
            <person name="Demenou B."/>
            <person name="Paumier D."/>
            <person name="Guillot M.-P."/>
            <person name="Gout L."/>
            <person name="Valade R."/>
        </authorList>
    </citation>
    <scope>NUCLEOTIDE SEQUENCE</scope>
    <source>
        <strain evidence="2">SE15195</strain>
    </source>
</reference>
<dbReference type="SMART" id="SM00225">
    <property type="entry name" value="BTB"/>
    <property type="match status" value="1"/>
</dbReference>
<dbReference type="AlphaFoldDB" id="A0A9Q9EJB8"/>
<keyword evidence="3" id="KW-1185">Reference proteome</keyword>
<dbReference type="PROSITE" id="PS50097">
    <property type="entry name" value="BTB"/>
    <property type="match status" value="1"/>
</dbReference>
<dbReference type="PANTHER" id="PTHR47843:SF5">
    <property type="entry name" value="BTB_POZ DOMAIN PROTEIN"/>
    <property type="match status" value="1"/>
</dbReference>
<dbReference type="Pfam" id="PF00651">
    <property type="entry name" value="BTB"/>
    <property type="match status" value="1"/>
</dbReference>
<feature type="domain" description="BTB" evidence="1">
    <location>
        <begin position="27"/>
        <end position="94"/>
    </location>
</feature>
<name>A0A9Q9EJB8_9PEZI</name>
<organism evidence="2 3">
    <name type="scientific">Septoria linicola</name>
    <dbReference type="NCBI Taxonomy" id="215465"/>
    <lineage>
        <taxon>Eukaryota</taxon>
        <taxon>Fungi</taxon>
        <taxon>Dikarya</taxon>
        <taxon>Ascomycota</taxon>
        <taxon>Pezizomycotina</taxon>
        <taxon>Dothideomycetes</taxon>
        <taxon>Dothideomycetidae</taxon>
        <taxon>Mycosphaerellales</taxon>
        <taxon>Mycosphaerellaceae</taxon>
        <taxon>Septoria</taxon>
    </lineage>
</organism>
<protein>
    <submittedName>
        <fullName evidence="2">BTB/POZ domain-containing protein</fullName>
    </submittedName>
</protein>
<sequence>MSVNAGTYTPAAALPATSKLFGDARWSNLEIRCGEKTWKVHRNIVCSQCEFFEKATEGSFRESSNGVVVLEEDDPSAIEVLLRFFYTGTYVVPTDDGEKSWSPLALPVLVHTMADKYGVPRLVDFANTEFTSRAKEMGQSTALIEAIAEIYATFPHLKKEMRDTVVHIVATNYQNFKTGAAFEGCQAVFDAAPFIADVLEWLMEERTLPKGSTKYICPSAICHQDVIMRTLPDSCLLVRGKHCPSCGTKWRNNTANGWMKAP</sequence>
<evidence type="ECO:0000259" key="1">
    <source>
        <dbReference type="PROSITE" id="PS50097"/>
    </source>
</evidence>
<dbReference type="SUPFAM" id="SSF54695">
    <property type="entry name" value="POZ domain"/>
    <property type="match status" value="1"/>
</dbReference>
<dbReference type="EMBL" id="CP099421">
    <property type="protein sequence ID" value="USW52049.1"/>
    <property type="molecule type" value="Genomic_DNA"/>
</dbReference>
<accession>A0A9Q9EJB8</accession>
<dbReference type="CDD" id="cd18186">
    <property type="entry name" value="BTB_POZ_ZBTB_KLHL-like"/>
    <property type="match status" value="1"/>
</dbReference>
<dbReference type="Proteomes" id="UP001056384">
    <property type="component" value="Chromosome 4"/>
</dbReference>
<dbReference type="InterPro" id="IPR000210">
    <property type="entry name" value="BTB/POZ_dom"/>
</dbReference>
<proteinExistence type="predicted"/>
<gene>
    <name evidence="2" type="ORF">Slin15195_G053680</name>
</gene>